<dbReference type="Gene3D" id="3.40.50.720">
    <property type="entry name" value="NAD(P)-binding Rossmann-like Domain"/>
    <property type="match status" value="1"/>
</dbReference>
<protein>
    <submittedName>
        <fullName evidence="1">Uncharacterized protein</fullName>
    </submittedName>
</protein>
<dbReference type="AlphaFoldDB" id="A0A9P5ZRI2"/>
<dbReference type="Proteomes" id="UP000807025">
    <property type="component" value="Unassembled WGS sequence"/>
</dbReference>
<evidence type="ECO:0000313" key="1">
    <source>
        <dbReference type="EMBL" id="KAF9492365.1"/>
    </source>
</evidence>
<accession>A0A9P5ZRI2</accession>
<dbReference type="EMBL" id="MU154602">
    <property type="protein sequence ID" value="KAF9492365.1"/>
    <property type="molecule type" value="Genomic_DNA"/>
</dbReference>
<dbReference type="OrthoDB" id="1888931at2759"/>
<keyword evidence="2" id="KW-1185">Reference proteome</keyword>
<dbReference type="InterPro" id="IPR036291">
    <property type="entry name" value="NAD(P)-bd_dom_sf"/>
</dbReference>
<proteinExistence type="predicted"/>
<name>A0A9P5ZRI2_PLEER</name>
<comment type="caution">
    <text evidence="1">The sequence shown here is derived from an EMBL/GenBank/DDBJ whole genome shotgun (WGS) entry which is preliminary data.</text>
</comment>
<dbReference type="SUPFAM" id="SSF51735">
    <property type="entry name" value="NAD(P)-binding Rossmann-fold domains"/>
    <property type="match status" value="1"/>
</dbReference>
<organism evidence="1 2">
    <name type="scientific">Pleurotus eryngii</name>
    <name type="common">Boletus of the steppes</name>
    <dbReference type="NCBI Taxonomy" id="5323"/>
    <lineage>
        <taxon>Eukaryota</taxon>
        <taxon>Fungi</taxon>
        <taxon>Dikarya</taxon>
        <taxon>Basidiomycota</taxon>
        <taxon>Agaricomycotina</taxon>
        <taxon>Agaricomycetes</taxon>
        <taxon>Agaricomycetidae</taxon>
        <taxon>Agaricales</taxon>
        <taxon>Pleurotineae</taxon>
        <taxon>Pleurotaceae</taxon>
        <taxon>Pleurotus</taxon>
    </lineage>
</organism>
<reference evidence="1" key="1">
    <citation type="submission" date="2020-11" db="EMBL/GenBank/DDBJ databases">
        <authorList>
            <consortium name="DOE Joint Genome Institute"/>
            <person name="Ahrendt S."/>
            <person name="Riley R."/>
            <person name="Andreopoulos W."/>
            <person name="Labutti K."/>
            <person name="Pangilinan J."/>
            <person name="Ruiz-Duenas F.J."/>
            <person name="Barrasa J.M."/>
            <person name="Sanchez-Garcia M."/>
            <person name="Camarero S."/>
            <person name="Miyauchi S."/>
            <person name="Serrano A."/>
            <person name="Linde D."/>
            <person name="Babiker R."/>
            <person name="Drula E."/>
            <person name="Ayuso-Fernandez I."/>
            <person name="Pacheco R."/>
            <person name="Padilla G."/>
            <person name="Ferreira P."/>
            <person name="Barriuso J."/>
            <person name="Kellner H."/>
            <person name="Castanera R."/>
            <person name="Alfaro M."/>
            <person name="Ramirez L."/>
            <person name="Pisabarro A.G."/>
            <person name="Kuo A."/>
            <person name="Tritt A."/>
            <person name="Lipzen A."/>
            <person name="He G."/>
            <person name="Yan M."/>
            <person name="Ng V."/>
            <person name="Cullen D."/>
            <person name="Martin F."/>
            <person name="Rosso M.-N."/>
            <person name="Henrissat B."/>
            <person name="Hibbett D."/>
            <person name="Martinez A.T."/>
            <person name="Grigoriev I.V."/>
        </authorList>
    </citation>
    <scope>NUCLEOTIDE SEQUENCE</scope>
    <source>
        <strain evidence="1">ATCC 90797</strain>
    </source>
</reference>
<gene>
    <name evidence="1" type="ORF">BDN71DRAFT_1497528</name>
</gene>
<sequence>MLHAEVVAQMGYPDILFNNAGITGPRVRIGPRSNTEDMSLEAFEHTWRAQALLPTQLCGPHAWRVRDLDGLSFVPGTHGIWMPLAWVVAAVLGGVSPHYASSKSALHGLMHWVASGTEMLANPPGDYRKLIPFGVPEDVASCVETLVLNAYMTNEASLQWFNGRPPHGRIWIVVMDGGMTASTF</sequence>
<evidence type="ECO:0000313" key="2">
    <source>
        <dbReference type="Proteomes" id="UP000807025"/>
    </source>
</evidence>